<dbReference type="Proteomes" id="UP001501586">
    <property type="component" value="Unassembled WGS sequence"/>
</dbReference>
<dbReference type="InterPro" id="IPR001633">
    <property type="entry name" value="EAL_dom"/>
</dbReference>
<name>A0ABP8EJ05_9MICO</name>
<dbReference type="Pfam" id="PF00563">
    <property type="entry name" value="EAL"/>
    <property type="match status" value="1"/>
</dbReference>
<accession>A0ABP8EJ05</accession>
<dbReference type="Gene3D" id="3.20.20.450">
    <property type="entry name" value="EAL domain"/>
    <property type="match status" value="1"/>
</dbReference>
<organism evidence="2 3">
    <name type="scientific">Brevibacterium daeguense</name>
    <dbReference type="NCBI Taxonomy" id="909936"/>
    <lineage>
        <taxon>Bacteria</taxon>
        <taxon>Bacillati</taxon>
        <taxon>Actinomycetota</taxon>
        <taxon>Actinomycetes</taxon>
        <taxon>Micrococcales</taxon>
        <taxon>Brevibacteriaceae</taxon>
        <taxon>Brevibacterium</taxon>
    </lineage>
</organism>
<keyword evidence="3" id="KW-1185">Reference proteome</keyword>
<protein>
    <recommendedName>
        <fullName evidence="1">EAL domain-containing protein</fullName>
    </recommendedName>
</protein>
<proteinExistence type="predicted"/>
<dbReference type="PROSITE" id="PS50883">
    <property type="entry name" value="EAL"/>
    <property type="match status" value="1"/>
</dbReference>
<dbReference type="RefSeq" id="WP_236863950.1">
    <property type="nucleotide sequence ID" value="NZ_BAABAZ010000005.1"/>
</dbReference>
<dbReference type="EMBL" id="BAABAZ010000005">
    <property type="protein sequence ID" value="GAA4283870.1"/>
    <property type="molecule type" value="Genomic_DNA"/>
</dbReference>
<evidence type="ECO:0000259" key="1">
    <source>
        <dbReference type="PROSITE" id="PS50883"/>
    </source>
</evidence>
<comment type="caution">
    <text evidence="2">The sequence shown here is derived from an EMBL/GenBank/DDBJ whole genome shotgun (WGS) entry which is preliminary data.</text>
</comment>
<reference evidence="3" key="1">
    <citation type="journal article" date="2019" name="Int. J. Syst. Evol. Microbiol.">
        <title>The Global Catalogue of Microorganisms (GCM) 10K type strain sequencing project: providing services to taxonomists for standard genome sequencing and annotation.</title>
        <authorList>
            <consortium name="The Broad Institute Genomics Platform"/>
            <consortium name="The Broad Institute Genome Sequencing Center for Infectious Disease"/>
            <person name="Wu L."/>
            <person name="Ma J."/>
        </authorList>
    </citation>
    <scope>NUCLEOTIDE SEQUENCE [LARGE SCALE GENOMIC DNA]</scope>
    <source>
        <strain evidence="3">JCM 17458</strain>
    </source>
</reference>
<feature type="domain" description="EAL" evidence="1">
    <location>
        <begin position="1"/>
        <end position="249"/>
    </location>
</feature>
<gene>
    <name evidence="2" type="ORF">GCM10022261_14010</name>
</gene>
<dbReference type="InterPro" id="IPR035919">
    <property type="entry name" value="EAL_sf"/>
</dbReference>
<dbReference type="SUPFAM" id="SSF141868">
    <property type="entry name" value="EAL domain-like"/>
    <property type="match status" value="1"/>
</dbReference>
<sequence length="416" mass="45145">MTANSLTDPTQELERLVRSGLIDTYFSPVLDFVTGHPAGYMLQHVNREDGRAGHEEAAALRRTIRASELVGDFDSSLRAIGLRAAQAAGLPTHTRLFLTAEPESLVTLEDRTDEPDRSVILQLDPERIVASPAAVLRSMRQARSLGWGIGMKSIGLDLRSTAFLPLVNPSVVGLHEDVLKITDKQHLAELIRLLHAHTERTGAVIMVEGVSSEDDLELVRALGARFITGPLYGQSSREPEPVANPWEDPLRDHFTRNLAVQGTPFSIARGLKRDPLIMDDELLRAELGSLLRRALTSGESTVAIGVFGEEQTLSDGALESFAALRDTAGFTALLSGGFEEPPIPGVRTGAVDASDPLRSQYSVMVIGPDWSGMVAADRRSDPGPDGRIQYDVFVTTERYTCVDAARGALTRVRPLG</sequence>
<evidence type="ECO:0000313" key="2">
    <source>
        <dbReference type="EMBL" id="GAA4283870.1"/>
    </source>
</evidence>
<evidence type="ECO:0000313" key="3">
    <source>
        <dbReference type="Proteomes" id="UP001501586"/>
    </source>
</evidence>